<dbReference type="PANTHER" id="PTHR46599:SF3">
    <property type="entry name" value="PIGGYBAC TRANSPOSABLE ELEMENT-DERIVED PROTEIN 4"/>
    <property type="match status" value="1"/>
</dbReference>
<dbReference type="EMBL" id="BMAT01009356">
    <property type="protein sequence ID" value="GFS04879.1"/>
    <property type="molecule type" value="Genomic_DNA"/>
</dbReference>
<evidence type="ECO:0000313" key="2">
    <source>
        <dbReference type="EMBL" id="GFS04879.1"/>
    </source>
</evidence>
<dbReference type="AlphaFoldDB" id="A0AAV4I3K6"/>
<proteinExistence type="predicted"/>
<feature type="domain" description="PiggyBac transposable element-derived protein" evidence="1">
    <location>
        <begin position="59"/>
        <end position="369"/>
    </location>
</feature>
<dbReference type="Proteomes" id="UP000762676">
    <property type="component" value="Unassembled WGS sequence"/>
</dbReference>
<dbReference type="InterPro" id="IPR029526">
    <property type="entry name" value="PGBD"/>
</dbReference>
<name>A0AAV4I3K6_9GAST</name>
<gene>
    <name evidence="2" type="ORF">ElyMa_004668000</name>
</gene>
<reference evidence="2 3" key="1">
    <citation type="journal article" date="2021" name="Elife">
        <title>Chloroplast acquisition without the gene transfer in kleptoplastic sea slugs, Plakobranchus ocellatus.</title>
        <authorList>
            <person name="Maeda T."/>
            <person name="Takahashi S."/>
            <person name="Yoshida T."/>
            <person name="Shimamura S."/>
            <person name="Takaki Y."/>
            <person name="Nagai Y."/>
            <person name="Toyoda A."/>
            <person name="Suzuki Y."/>
            <person name="Arimoto A."/>
            <person name="Ishii H."/>
            <person name="Satoh N."/>
            <person name="Nishiyama T."/>
            <person name="Hasebe M."/>
            <person name="Maruyama T."/>
            <person name="Minagawa J."/>
            <person name="Obokata J."/>
            <person name="Shigenobu S."/>
        </authorList>
    </citation>
    <scope>NUCLEOTIDE SEQUENCE [LARGE SCALE GENOMIC DNA]</scope>
</reference>
<dbReference type="Pfam" id="PF13843">
    <property type="entry name" value="DDE_Tnp_1_7"/>
    <property type="match status" value="1"/>
</dbReference>
<sequence>MRGGRVPQPADRGDNVVVKNDDGWNRTFVPSHIDLSFNEDEVGPVNIPGAINDESAWLDFLSLFMEDNFWQNLTAMTNLRAQTVREAKPNSYHAKNYKDASVEEMKAFIGLRIYMEYICIKPSYRDYWANEGTDFVGFTPGFRTLMTRDRFLALWTFLHVIDEADTGIDKTDRIYKVRPFLNYLLHKFRQYYQPRQYLSLDEGMIPTKNRLAIKQYIKDKPTKWGIKSFLLYESRTGYIANAEMYRGATDVAIQDLGVVGNTVVRLLTSCKKERKAHIVVMDRYYNSVTLARYMLHELHTGLVGTLQQNRKFFPKSLKKVNKMQRGESQYRCQDIITCMVWQDRKPITFISNYHDPTKIGVPNASSQATTGQKFLRRRSQTMCVLCAWKSTTSSIGRTLE</sequence>
<protein>
    <submittedName>
        <fullName evidence="2">PiggyBac transposable element-derived protein 4-like</fullName>
    </submittedName>
</protein>
<keyword evidence="3" id="KW-1185">Reference proteome</keyword>
<accession>A0AAV4I3K6</accession>
<comment type="caution">
    <text evidence="2">The sequence shown here is derived from an EMBL/GenBank/DDBJ whole genome shotgun (WGS) entry which is preliminary data.</text>
</comment>
<evidence type="ECO:0000313" key="3">
    <source>
        <dbReference type="Proteomes" id="UP000762676"/>
    </source>
</evidence>
<evidence type="ECO:0000259" key="1">
    <source>
        <dbReference type="Pfam" id="PF13843"/>
    </source>
</evidence>
<organism evidence="2 3">
    <name type="scientific">Elysia marginata</name>
    <dbReference type="NCBI Taxonomy" id="1093978"/>
    <lineage>
        <taxon>Eukaryota</taxon>
        <taxon>Metazoa</taxon>
        <taxon>Spiralia</taxon>
        <taxon>Lophotrochozoa</taxon>
        <taxon>Mollusca</taxon>
        <taxon>Gastropoda</taxon>
        <taxon>Heterobranchia</taxon>
        <taxon>Euthyneura</taxon>
        <taxon>Panpulmonata</taxon>
        <taxon>Sacoglossa</taxon>
        <taxon>Placobranchoidea</taxon>
        <taxon>Plakobranchidae</taxon>
        <taxon>Elysia</taxon>
    </lineage>
</organism>
<dbReference type="PANTHER" id="PTHR46599">
    <property type="entry name" value="PIGGYBAC TRANSPOSABLE ELEMENT-DERIVED PROTEIN 4"/>
    <property type="match status" value="1"/>
</dbReference>